<comment type="caution">
    <text evidence="2">The sequence shown here is derived from an EMBL/GenBank/DDBJ whole genome shotgun (WGS) entry which is preliminary data.</text>
</comment>
<feature type="transmembrane region" description="Helical" evidence="1">
    <location>
        <begin position="5"/>
        <end position="21"/>
    </location>
</feature>
<keyword evidence="1" id="KW-0472">Membrane</keyword>
<evidence type="ECO:0000256" key="1">
    <source>
        <dbReference type="SAM" id="Phobius"/>
    </source>
</evidence>
<sequence length="50" mass="5904">MSRQLWIGMLIIVLVVISVIVEFVTHTFSWGIILLQILFLVYALLQFNRR</sequence>
<accession>A0ABQ5JI31</accession>
<evidence type="ECO:0000313" key="3">
    <source>
        <dbReference type="Proteomes" id="UP001055149"/>
    </source>
</evidence>
<organism evidence="2 3">
    <name type="scientific">Ligilactobacillus pabuli</name>
    <dbReference type="NCBI Taxonomy" id="2886039"/>
    <lineage>
        <taxon>Bacteria</taxon>
        <taxon>Bacillati</taxon>
        <taxon>Bacillota</taxon>
        <taxon>Bacilli</taxon>
        <taxon>Lactobacillales</taxon>
        <taxon>Lactobacillaceae</taxon>
        <taxon>Ligilactobacillus</taxon>
    </lineage>
</organism>
<name>A0ABQ5JI31_9LACO</name>
<dbReference type="Proteomes" id="UP001055149">
    <property type="component" value="Unassembled WGS sequence"/>
</dbReference>
<reference evidence="2" key="1">
    <citation type="journal article" date="2022" name="Int. J. Syst. Evol. Microbiol.">
        <title>A novel species of lactic acid bacteria, Ligilactobacillus pabuli sp. nov., isolated from alfalfa silage.</title>
        <authorList>
            <person name="Tohno M."/>
            <person name="Tanizawa Y."/>
            <person name="Sawada H."/>
            <person name="Sakamoto M."/>
            <person name="Ohkuma M."/>
            <person name="Kobayashi H."/>
        </authorList>
    </citation>
    <scope>NUCLEOTIDE SEQUENCE</scope>
    <source>
        <strain evidence="2">AF129</strain>
    </source>
</reference>
<dbReference type="EMBL" id="BQXH01000010">
    <property type="protein sequence ID" value="GKS81538.1"/>
    <property type="molecule type" value="Genomic_DNA"/>
</dbReference>
<feature type="transmembrane region" description="Helical" evidence="1">
    <location>
        <begin position="27"/>
        <end position="45"/>
    </location>
</feature>
<protein>
    <submittedName>
        <fullName evidence="2">Uncharacterized protein</fullName>
    </submittedName>
</protein>
<evidence type="ECO:0000313" key="2">
    <source>
        <dbReference type="EMBL" id="GKS81538.1"/>
    </source>
</evidence>
<proteinExistence type="predicted"/>
<keyword evidence="1" id="KW-0812">Transmembrane</keyword>
<keyword evidence="1" id="KW-1133">Transmembrane helix</keyword>
<keyword evidence="3" id="KW-1185">Reference proteome</keyword>
<gene>
    <name evidence="2" type="ORF">LPAF129_12240</name>
</gene>